<dbReference type="Gene3D" id="1.10.101.10">
    <property type="entry name" value="PGBD-like superfamily/PGBD"/>
    <property type="match status" value="1"/>
</dbReference>
<dbReference type="SUPFAM" id="SSF47090">
    <property type="entry name" value="PGBD-like"/>
    <property type="match status" value="1"/>
</dbReference>
<dbReference type="InterPro" id="IPR036365">
    <property type="entry name" value="PGBD-like_sf"/>
</dbReference>
<evidence type="ECO:0000313" key="3">
    <source>
        <dbReference type="EMBL" id="OGG60607.1"/>
    </source>
</evidence>
<organism evidence="3 4">
    <name type="scientific">Candidatus Kaiserbacteria bacterium RIFCSPHIGHO2_01_FULL_56_24</name>
    <dbReference type="NCBI Taxonomy" id="1798487"/>
    <lineage>
        <taxon>Bacteria</taxon>
        <taxon>Candidatus Kaiseribacteriota</taxon>
    </lineage>
</organism>
<accession>A0A1F6DH20</accession>
<name>A0A1F6DH20_9BACT</name>
<feature type="signal peptide" evidence="1">
    <location>
        <begin position="1"/>
        <end position="26"/>
    </location>
</feature>
<dbReference type="InterPro" id="IPR036366">
    <property type="entry name" value="PGBDSf"/>
</dbReference>
<evidence type="ECO:0000313" key="4">
    <source>
        <dbReference type="Proteomes" id="UP000176377"/>
    </source>
</evidence>
<feature type="chain" id="PRO_5009523846" description="Peptidoglycan binding-like domain-containing protein" evidence="1">
    <location>
        <begin position="27"/>
        <end position="291"/>
    </location>
</feature>
<proteinExistence type="predicted"/>
<dbReference type="InterPro" id="IPR002477">
    <property type="entry name" value="Peptidoglycan-bd-like"/>
</dbReference>
<feature type="domain" description="Peptidoglycan binding-like" evidence="2">
    <location>
        <begin position="168"/>
        <end position="221"/>
    </location>
</feature>
<dbReference type="AlphaFoldDB" id="A0A1F6DH20"/>
<dbReference type="Proteomes" id="UP000176377">
    <property type="component" value="Unassembled WGS sequence"/>
</dbReference>
<dbReference type="Pfam" id="PF01471">
    <property type="entry name" value="PG_binding_1"/>
    <property type="match status" value="1"/>
</dbReference>
<protein>
    <recommendedName>
        <fullName evidence="2">Peptidoglycan binding-like domain-containing protein</fullName>
    </recommendedName>
</protein>
<evidence type="ECO:0000256" key="1">
    <source>
        <dbReference type="SAM" id="SignalP"/>
    </source>
</evidence>
<sequence>MGARGPTVAIGFSAALLLLAPLLSFAQSNDDVEARVRAYFADVPVMANIAKCESEFRQFGASGALHGGMGGSMIGVFQIHEDVHADYAKERGMDIYSLDGNLAYAQHLYEKEGTTPWDSSASCWEGMALASATPRIVTANPNPLGDAPMIVNQIIPPFTSNLSMGMENAEVQTLQRFLNGAGFTIIESGPGSPGNETTRFGALTRAAVMKFQCAKGIVCDGDERSTGYGYFGARTRAALLATPQDLSLIPPINFAATSSPPYRPEQQDEVMRLQAQIVELTKVLATLMQSR</sequence>
<keyword evidence="1" id="KW-0732">Signal</keyword>
<evidence type="ECO:0000259" key="2">
    <source>
        <dbReference type="Pfam" id="PF01471"/>
    </source>
</evidence>
<reference evidence="3 4" key="1">
    <citation type="journal article" date="2016" name="Nat. Commun.">
        <title>Thousands of microbial genomes shed light on interconnected biogeochemical processes in an aquifer system.</title>
        <authorList>
            <person name="Anantharaman K."/>
            <person name="Brown C.T."/>
            <person name="Hug L.A."/>
            <person name="Sharon I."/>
            <person name="Castelle C.J."/>
            <person name="Probst A.J."/>
            <person name="Thomas B.C."/>
            <person name="Singh A."/>
            <person name="Wilkins M.J."/>
            <person name="Karaoz U."/>
            <person name="Brodie E.L."/>
            <person name="Williams K.H."/>
            <person name="Hubbard S.S."/>
            <person name="Banfield J.F."/>
        </authorList>
    </citation>
    <scope>NUCLEOTIDE SEQUENCE [LARGE SCALE GENOMIC DNA]</scope>
</reference>
<gene>
    <name evidence="3" type="ORF">A2765_03455</name>
</gene>
<dbReference type="EMBL" id="MFLA01000004">
    <property type="protein sequence ID" value="OGG60607.1"/>
    <property type="molecule type" value="Genomic_DNA"/>
</dbReference>
<comment type="caution">
    <text evidence="3">The sequence shown here is derived from an EMBL/GenBank/DDBJ whole genome shotgun (WGS) entry which is preliminary data.</text>
</comment>